<reference evidence="8 9" key="1">
    <citation type="submission" date="2013-07" db="EMBL/GenBank/DDBJ databases">
        <title>The Genome Sequence of Cryptococcus heveanensis BCC8398.</title>
        <authorList>
            <consortium name="The Broad Institute Genome Sequencing Platform"/>
            <person name="Cuomo C."/>
            <person name="Litvintseva A."/>
            <person name="Chen Y."/>
            <person name="Heitman J."/>
            <person name="Sun S."/>
            <person name="Springer D."/>
            <person name="Dromer F."/>
            <person name="Young S.K."/>
            <person name="Zeng Q."/>
            <person name="Gargeya S."/>
            <person name="Fitzgerald M."/>
            <person name="Abouelleil A."/>
            <person name="Alvarado L."/>
            <person name="Berlin A.M."/>
            <person name="Chapman S.B."/>
            <person name="Dewar J."/>
            <person name="Goldberg J."/>
            <person name="Griggs A."/>
            <person name="Gujja S."/>
            <person name="Hansen M."/>
            <person name="Howarth C."/>
            <person name="Imamovic A."/>
            <person name="Larimer J."/>
            <person name="McCowan C."/>
            <person name="Murphy C."/>
            <person name="Pearson M."/>
            <person name="Priest M."/>
            <person name="Roberts A."/>
            <person name="Saif S."/>
            <person name="Shea T."/>
            <person name="Sykes S."/>
            <person name="Wortman J."/>
            <person name="Nusbaum C."/>
            <person name="Birren B."/>
        </authorList>
    </citation>
    <scope>NUCLEOTIDE SEQUENCE [LARGE SCALE GENOMIC DNA]</scope>
    <source>
        <strain evidence="8 9">BCC8398</strain>
    </source>
</reference>
<dbReference type="GO" id="GO:0005829">
    <property type="term" value="C:cytosol"/>
    <property type="evidence" value="ECO:0007669"/>
    <property type="project" value="TreeGrafter"/>
</dbReference>
<dbReference type="PROSITE" id="PS00973">
    <property type="entry name" value="USP_2"/>
    <property type="match status" value="1"/>
</dbReference>
<feature type="compositionally biased region" description="Gly residues" evidence="6">
    <location>
        <begin position="949"/>
        <end position="968"/>
    </location>
</feature>
<dbReference type="EMBL" id="KI669500">
    <property type="protein sequence ID" value="OCF35233.1"/>
    <property type="molecule type" value="Genomic_DNA"/>
</dbReference>
<feature type="compositionally biased region" description="Basic and acidic residues" evidence="6">
    <location>
        <begin position="731"/>
        <end position="740"/>
    </location>
</feature>
<feature type="compositionally biased region" description="Low complexity" evidence="6">
    <location>
        <begin position="912"/>
        <end position="948"/>
    </location>
</feature>
<dbReference type="GO" id="GO:0005634">
    <property type="term" value="C:nucleus"/>
    <property type="evidence" value="ECO:0007669"/>
    <property type="project" value="TreeGrafter"/>
</dbReference>
<evidence type="ECO:0000313" key="8">
    <source>
        <dbReference type="EMBL" id="OCF35233.1"/>
    </source>
</evidence>
<dbReference type="Gene3D" id="3.90.70.10">
    <property type="entry name" value="Cysteine proteinases"/>
    <property type="match status" value="2"/>
</dbReference>
<name>A0A1B9GW30_9TREE</name>
<feature type="compositionally biased region" description="Low complexity" evidence="6">
    <location>
        <begin position="650"/>
        <end position="660"/>
    </location>
</feature>
<dbReference type="GO" id="GO:0006508">
    <property type="term" value="P:proteolysis"/>
    <property type="evidence" value="ECO:0007669"/>
    <property type="project" value="UniProtKB-KW"/>
</dbReference>
<dbReference type="OrthoDB" id="2564321at2759"/>
<accession>A0A1B9GW30</accession>
<keyword evidence="4" id="KW-0645">Protease</keyword>
<dbReference type="Pfam" id="PF00443">
    <property type="entry name" value="UCH"/>
    <property type="match status" value="2"/>
</dbReference>
<dbReference type="InterPro" id="IPR018200">
    <property type="entry name" value="USP_CS"/>
</dbReference>
<feature type="region of interest" description="Disordered" evidence="6">
    <location>
        <begin position="611"/>
        <end position="1003"/>
    </location>
</feature>
<dbReference type="InterPro" id="IPR038765">
    <property type="entry name" value="Papain-like_cys_pep_sf"/>
</dbReference>
<gene>
    <name evidence="8" type="ORF">I316_03276</name>
</gene>
<dbReference type="PANTHER" id="PTHR24006">
    <property type="entry name" value="UBIQUITIN CARBOXYL-TERMINAL HYDROLASE"/>
    <property type="match status" value="1"/>
</dbReference>
<dbReference type="SUPFAM" id="SSF54001">
    <property type="entry name" value="Cysteine proteinases"/>
    <property type="match status" value="1"/>
</dbReference>
<dbReference type="AlphaFoldDB" id="A0A1B9GW30"/>
<dbReference type="STRING" id="1296120.A0A1B9GW30"/>
<feature type="compositionally biased region" description="Polar residues" evidence="6">
    <location>
        <begin position="822"/>
        <end position="838"/>
    </location>
</feature>
<dbReference type="EC" id="3.4.19.12" evidence="3"/>
<comment type="catalytic activity">
    <reaction evidence="1">
        <text>Thiol-dependent hydrolysis of ester, thioester, amide, peptide and isopeptide bonds formed by the C-terminal Gly of ubiquitin (a 76-residue protein attached to proteins as an intracellular targeting signal).</text>
        <dbReference type="EC" id="3.4.19.12"/>
    </reaction>
</comment>
<proteinExistence type="inferred from homology"/>
<dbReference type="Proteomes" id="UP000092666">
    <property type="component" value="Unassembled WGS sequence"/>
</dbReference>
<feature type="compositionally biased region" description="Low complexity" evidence="6">
    <location>
        <begin position="840"/>
        <end position="895"/>
    </location>
</feature>
<feature type="domain" description="USP" evidence="7">
    <location>
        <begin position="57"/>
        <end position="575"/>
    </location>
</feature>
<keyword evidence="5" id="KW-0378">Hydrolase</keyword>
<keyword evidence="9" id="KW-1185">Reference proteome</keyword>
<evidence type="ECO:0000256" key="6">
    <source>
        <dbReference type="SAM" id="MobiDB-lite"/>
    </source>
</evidence>
<feature type="compositionally biased region" description="Basic and acidic residues" evidence="6">
    <location>
        <begin position="981"/>
        <end position="1003"/>
    </location>
</feature>
<feature type="region of interest" description="Disordered" evidence="6">
    <location>
        <begin position="95"/>
        <end position="224"/>
    </location>
</feature>
<evidence type="ECO:0000313" key="9">
    <source>
        <dbReference type="Proteomes" id="UP000092666"/>
    </source>
</evidence>
<feature type="compositionally biased region" description="Polar residues" evidence="6">
    <location>
        <begin position="898"/>
        <end position="911"/>
    </location>
</feature>
<comment type="similarity">
    <text evidence="2">Belongs to the peptidase C19 family.</text>
</comment>
<feature type="compositionally biased region" description="Low complexity" evidence="6">
    <location>
        <begin position="179"/>
        <end position="194"/>
    </location>
</feature>
<evidence type="ECO:0000256" key="4">
    <source>
        <dbReference type="ARBA" id="ARBA00022670"/>
    </source>
</evidence>
<dbReference type="InterPro" id="IPR028889">
    <property type="entry name" value="USP"/>
</dbReference>
<feature type="region of interest" description="Disordered" evidence="6">
    <location>
        <begin position="1"/>
        <end position="30"/>
    </location>
</feature>
<sequence length="1003" mass="104658">MSRLRRAFGTPKAGGNGTPDPKPSPSANTVIANPWEANDVGPSIGTNKSKEQGELLFGLENFGNTCYCNSVMQALYACDAFRRFVETYPDVKPPLTALGPPAGDGDLPLSPSLGGPGTGGNGPLSPTFSKANPFESPSTNNVGNGLGRDAVTPMSPGGKEKRGWTSLGRRSTNNGGSVPTLGALQAQAAASAQSPPKPTSPTIEEPKMFYRPPEPDPNQPPPSVFQTIQTLFFHLTHSPPHQPAAPKPNKDANGANAQTASLLPDTAAAPNPANPAAPTVNPLTPGAPQGPPLLASLPPPSAPRSGGPWQAGKLGRGVVRPEDLLRVVKRENEMFKGMSQQDAHEFLGWLLNQVAEEIELVDKHLKAQGKSVTEGKLPGKTFVQSLFEGTLTNETRCLSCETTSERDEAFLDLSIDIEQHTSVTACLRQFSASEMLCQKNKFYCDSCCGLQEAEKRMKIKRLPNVLALHLKRFKYQEATGRYGKLFYRVPFPTQLRLPNTTDDMDDPDRLYELFSVVVHIGNGPHHGHYVTLVRSAGRWLMCDDENIEPINDDDLFRYFGDYPSGAGYVLFYQAVDLDLASLGLKLPTPPPEPQVDGVPRDLASVTRQGDTQLIDLSEGTTSSSKAPLKVNIPPSPETPVKVLPPQTGRAPAPAASVPPVKRQTTVSPSPTVRPNGSAPSQAVDRQFGFDTSSAASTPSESTPASVAPSIGGASSKANKDKDGGKWLSRVTGKDKADKRSSLIANGASTPASTSTSAPQTVPAAAASEPRSTSSRPSTSQTTSTTFSGLGVNVPSTMHGQGAEGVQGVRTPPPSDQTTPTPANGSGVRNGSAANTGNGFTPATMSSSVMSSVSAASASTGTSSVPPPSSLSASVPSVSVPAPGAAAGSAPSTTPAQPIPSSQLSPPTQSNPASSISSSVSSSAIGLSLGRKPSTSGRDRTVSGSSTGSGYAGGGSLGRRLSGMGGKLGRSGSMAFGKIGFGKKEKEKEGIKEEQRREDERRTR</sequence>
<feature type="compositionally biased region" description="Low complexity" evidence="6">
    <location>
        <begin position="103"/>
        <end position="113"/>
    </location>
</feature>
<feature type="region of interest" description="Disordered" evidence="6">
    <location>
        <begin position="236"/>
        <end position="315"/>
    </location>
</feature>
<evidence type="ECO:0000256" key="2">
    <source>
        <dbReference type="ARBA" id="ARBA00009085"/>
    </source>
</evidence>
<dbReference type="InterPro" id="IPR050164">
    <property type="entry name" value="Peptidase_C19"/>
</dbReference>
<feature type="compositionally biased region" description="Polar residues" evidence="6">
    <location>
        <begin position="662"/>
        <end position="680"/>
    </location>
</feature>
<feature type="compositionally biased region" description="Polar residues" evidence="6">
    <location>
        <begin position="168"/>
        <end position="177"/>
    </location>
</feature>
<feature type="compositionally biased region" description="Low complexity" evidence="6">
    <location>
        <begin position="262"/>
        <end position="296"/>
    </location>
</feature>
<dbReference type="GO" id="GO:0004843">
    <property type="term" value="F:cysteine-type deubiquitinase activity"/>
    <property type="evidence" value="ECO:0007669"/>
    <property type="project" value="UniProtKB-EC"/>
</dbReference>
<dbReference type="PROSITE" id="PS50235">
    <property type="entry name" value="USP_3"/>
    <property type="match status" value="1"/>
</dbReference>
<dbReference type="PROSITE" id="PS00972">
    <property type="entry name" value="USP_1"/>
    <property type="match status" value="1"/>
</dbReference>
<feature type="compositionally biased region" description="Low complexity" evidence="6">
    <location>
        <begin position="747"/>
        <end position="787"/>
    </location>
</feature>
<evidence type="ECO:0000259" key="7">
    <source>
        <dbReference type="PROSITE" id="PS50235"/>
    </source>
</evidence>
<organism evidence="8 9">
    <name type="scientific">Kwoniella heveanensis BCC8398</name>
    <dbReference type="NCBI Taxonomy" id="1296120"/>
    <lineage>
        <taxon>Eukaryota</taxon>
        <taxon>Fungi</taxon>
        <taxon>Dikarya</taxon>
        <taxon>Basidiomycota</taxon>
        <taxon>Agaricomycotina</taxon>
        <taxon>Tremellomycetes</taxon>
        <taxon>Tremellales</taxon>
        <taxon>Cryptococcaceae</taxon>
        <taxon>Kwoniella</taxon>
    </lineage>
</organism>
<dbReference type="InterPro" id="IPR001394">
    <property type="entry name" value="Peptidase_C19_UCH"/>
</dbReference>
<dbReference type="GO" id="GO:0016579">
    <property type="term" value="P:protein deubiquitination"/>
    <property type="evidence" value="ECO:0007669"/>
    <property type="project" value="InterPro"/>
</dbReference>
<dbReference type="PANTHER" id="PTHR24006:SF733">
    <property type="entry name" value="RE52890P"/>
    <property type="match status" value="1"/>
</dbReference>
<dbReference type="CDD" id="cd02663">
    <property type="entry name" value="Peptidase_C19G"/>
    <property type="match status" value="1"/>
</dbReference>
<evidence type="ECO:0000256" key="5">
    <source>
        <dbReference type="ARBA" id="ARBA00022801"/>
    </source>
</evidence>
<feature type="compositionally biased region" description="Low complexity" evidence="6">
    <location>
        <begin position="691"/>
        <end position="709"/>
    </location>
</feature>
<reference evidence="9" key="2">
    <citation type="submission" date="2013-12" db="EMBL/GenBank/DDBJ databases">
        <title>Evolution of pathogenesis and genome organization in the Tremellales.</title>
        <authorList>
            <person name="Cuomo C."/>
            <person name="Litvintseva A."/>
            <person name="Heitman J."/>
            <person name="Chen Y."/>
            <person name="Sun S."/>
            <person name="Springer D."/>
            <person name="Dromer F."/>
            <person name="Young S."/>
            <person name="Zeng Q."/>
            <person name="Chapman S."/>
            <person name="Gujja S."/>
            <person name="Saif S."/>
            <person name="Birren B."/>
        </authorList>
    </citation>
    <scope>NUCLEOTIDE SEQUENCE [LARGE SCALE GENOMIC DNA]</scope>
    <source>
        <strain evidence="9">BCC8398</strain>
    </source>
</reference>
<evidence type="ECO:0000256" key="3">
    <source>
        <dbReference type="ARBA" id="ARBA00012759"/>
    </source>
</evidence>
<protein>
    <recommendedName>
        <fullName evidence="3">ubiquitinyl hydrolase 1</fullName>
        <ecNumber evidence="3">3.4.19.12</ecNumber>
    </recommendedName>
</protein>
<evidence type="ECO:0000256" key="1">
    <source>
        <dbReference type="ARBA" id="ARBA00000707"/>
    </source>
</evidence>